<reference evidence="2 3" key="1">
    <citation type="submission" date="2024-05" db="EMBL/GenBank/DDBJ databases">
        <title>Roseateles sp. 2.12 16S ribosomal RNA gene Genome sequencing and assembly.</title>
        <authorList>
            <person name="Woo H."/>
        </authorList>
    </citation>
    <scope>NUCLEOTIDE SEQUENCE [LARGE SCALE GENOMIC DNA]</scope>
    <source>
        <strain evidence="2 3">2.12</strain>
    </source>
</reference>
<dbReference type="Proteomes" id="UP001462640">
    <property type="component" value="Unassembled WGS sequence"/>
</dbReference>
<evidence type="ECO:0000313" key="2">
    <source>
        <dbReference type="EMBL" id="MEO3713381.1"/>
    </source>
</evidence>
<proteinExistence type="predicted"/>
<feature type="chain" id="PRO_5047064437" evidence="1">
    <location>
        <begin position="20"/>
        <end position="121"/>
    </location>
</feature>
<dbReference type="RefSeq" id="WP_347609769.1">
    <property type="nucleotide sequence ID" value="NZ_JBDPZC010000004.1"/>
</dbReference>
<keyword evidence="3" id="KW-1185">Reference proteome</keyword>
<name>A0ABV0GEA8_9BURK</name>
<keyword evidence="1" id="KW-0732">Signal</keyword>
<protein>
    <submittedName>
        <fullName evidence="2">Uncharacterized protein</fullName>
    </submittedName>
</protein>
<gene>
    <name evidence="2" type="ORF">ABDJ40_11465</name>
</gene>
<dbReference type="EMBL" id="JBDPZC010000004">
    <property type="protein sequence ID" value="MEO3713381.1"/>
    <property type="molecule type" value="Genomic_DNA"/>
</dbReference>
<comment type="caution">
    <text evidence="2">The sequence shown here is derived from an EMBL/GenBank/DDBJ whole genome shotgun (WGS) entry which is preliminary data.</text>
</comment>
<evidence type="ECO:0000313" key="3">
    <source>
        <dbReference type="Proteomes" id="UP001462640"/>
    </source>
</evidence>
<dbReference type="InterPro" id="IPR015889">
    <property type="entry name" value="Intradiol_dOase_core"/>
</dbReference>
<accession>A0ABV0GEA8</accession>
<dbReference type="Gene3D" id="2.60.130.10">
    <property type="entry name" value="Aromatic compound dioxygenase"/>
    <property type="match status" value="1"/>
</dbReference>
<sequence>MRHLAVRMLWAAAPGLAQGQGAPVAGLPCEGCESVFVGMPAQLGAPARIAPADEPGAPMVITGRVFNRKGEAQAGAVICAYQTDSRDLYPGPAGAPDFETRRQGRLRAWVQAALPAGLGAV</sequence>
<dbReference type="SUPFAM" id="SSF49482">
    <property type="entry name" value="Aromatic compound dioxygenase"/>
    <property type="match status" value="1"/>
</dbReference>
<feature type="signal peptide" evidence="1">
    <location>
        <begin position="1"/>
        <end position="19"/>
    </location>
</feature>
<evidence type="ECO:0000256" key="1">
    <source>
        <dbReference type="SAM" id="SignalP"/>
    </source>
</evidence>
<organism evidence="2 3">
    <name type="scientific">Roseateles flavus</name>
    <dbReference type="NCBI Taxonomy" id="3149041"/>
    <lineage>
        <taxon>Bacteria</taxon>
        <taxon>Pseudomonadati</taxon>
        <taxon>Pseudomonadota</taxon>
        <taxon>Betaproteobacteria</taxon>
        <taxon>Burkholderiales</taxon>
        <taxon>Sphaerotilaceae</taxon>
        <taxon>Roseateles</taxon>
    </lineage>
</organism>